<evidence type="ECO:0000313" key="1">
    <source>
        <dbReference type="EMBL" id="MGD7042875.1"/>
    </source>
</evidence>
<dbReference type="Proteomes" id="UP001444054">
    <property type="component" value="Unassembled WGS sequence"/>
</dbReference>
<comment type="caution">
    <text evidence="1">The sequence shown here is derived from an EMBL/GenBank/DDBJ whole genome shotgun (WGS) entry which is preliminary data.</text>
</comment>
<gene>
    <name evidence="1" type="ORF">KC542_028315</name>
</gene>
<evidence type="ECO:0000313" key="2">
    <source>
        <dbReference type="Proteomes" id="UP001444054"/>
    </source>
</evidence>
<protein>
    <submittedName>
        <fullName evidence="1">XRE family transcriptional regulator</fullName>
    </submittedName>
</protein>
<organism evidence="1 2">
    <name type="scientific">Klebsiella pneumoniae subsp. pneumoniae</name>
    <dbReference type="NCBI Taxonomy" id="72407"/>
    <lineage>
        <taxon>Bacteria</taxon>
        <taxon>Pseudomonadati</taxon>
        <taxon>Pseudomonadota</taxon>
        <taxon>Gammaproteobacteria</taxon>
        <taxon>Enterobacterales</taxon>
        <taxon>Enterobacteriaceae</taxon>
        <taxon>Klebsiella/Raoultella group</taxon>
        <taxon>Klebsiella</taxon>
        <taxon>Klebsiella pneumoniae complex</taxon>
    </lineage>
</organism>
<reference evidence="1" key="2">
    <citation type="submission" date="2025-04" db="EMBL/GenBank/DDBJ databases">
        <authorList>
            <person name="Halder G."/>
            <person name="Chaudhuri B."/>
            <person name="Dutta S."/>
        </authorList>
    </citation>
    <scope>NUCLEOTIDE SEQUENCE</scope>
    <source>
        <strain evidence="1">FTCR7</strain>
    </source>
</reference>
<sequence length="41" mass="4667">MLNLKSNLILALHKTVRDNVWNQTEAAAHLGIRQPRVSNML</sequence>
<reference evidence="1" key="1">
    <citation type="journal article" date="2025" name="Microbiol. Spectr.">
        <title>Antimicrobial resistance and phylogenetic lineages of KPC-2-producing blood-borne Klebsiella pneumoniae subsp. pneumoniae from Kolkata, India during 2015-2024: Emergence of Klebsiella pneumoniae subsp. pneumoniae with blaKPC-2, blaNDM, and blaOXA-48-like triple carbapenemases.</title>
        <authorList>
            <person name="Halder G."/>
            <person name="Chaudhuri B.N."/>
            <person name="Veeraraghavan B."/>
            <person name="Denny P."/>
            <person name="Dutta P."/>
            <person name="Chakraborty M."/>
            <person name="Khan U.R."/>
            <person name="Ganguly S.S."/>
            <person name="Mandal S."/>
            <person name="Upadhyaya Y.P."/>
            <person name="Biswas B."/>
            <person name="Chakraborty A."/>
            <person name="Maiti S."/>
            <person name="Mondal H."/>
            <person name="Pal S."/>
            <person name="Dutta S."/>
        </authorList>
    </citation>
    <scope>NUCLEOTIDE SEQUENCE</scope>
    <source>
        <strain evidence="1">FTCR7</strain>
    </source>
</reference>
<accession>A0ACC7R7R6</accession>
<name>A0ACC7R7R6_KLEPN</name>
<proteinExistence type="predicted"/>
<dbReference type="EMBL" id="JAGSGE020000121">
    <property type="protein sequence ID" value="MGD7042875.1"/>
    <property type="molecule type" value="Genomic_DNA"/>
</dbReference>